<feature type="transmembrane region" description="Helical" evidence="1">
    <location>
        <begin position="33"/>
        <end position="53"/>
    </location>
</feature>
<dbReference type="Proteomes" id="UP001144805">
    <property type="component" value="Unassembled WGS sequence"/>
</dbReference>
<reference evidence="2" key="1">
    <citation type="submission" date="2022-11" db="EMBL/GenBank/DDBJ databases">
        <title>Biodiversity and phylogenetic relationships of bacteria.</title>
        <authorList>
            <person name="Machado R.A.R."/>
            <person name="Bhat A."/>
            <person name="Loulou A."/>
            <person name="Kallel S."/>
        </authorList>
    </citation>
    <scope>NUCLEOTIDE SEQUENCE</scope>
    <source>
        <strain evidence="2">K-TC2</strain>
    </source>
</reference>
<evidence type="ECO:0000256" key="1">
    <source>
        <dbReference type="SAM" id="Phobius"/>
    </source>
</evidence>
<name>A0A9X3DXP7_9HYPH</name>
<gene>
    <name evidence="2" type="ORF">OSH07_01375</name>
</gene>
<dbReference type="RefSeq" id="WP_266336812.1">
    <property type="nucleotide sequence ID" value="NZ_JAPKNK010000001.1"/>
</dbReference>
<keyword evidence="1" id="KW-0472">Membrane</keyword>
<sequence>MLTGQAILRAWILIAFVAHFGIVLGLLSEAFSIAFDGVYALAGAGVISQALSLC</sequence>
<feature type="transmembrane region" description="Helical" evidence="1">
    <location>
        <begin position="7"/>
        <end position="27"/>
    </location>
</feature>
<keyword evidence="3" id="KW-1185">Reference proteome</keyword>
<dbReference type="EMBL" id="JAPKNK010000001">
    <property type="protein sequence ID" value="MCX5567836.1"/>
    <property type="molecule type" value="Genomic_DNA"/>
</dbReference>
<keyword evidence="1" id="KW-0812">Transmembrane</keyword>
<keyword evidence="1" id="KW-1133">Transmembrane helix</keyword>
<proteinExistence type="predicted"/>
<organism evidence="2 3">
    <name type="scientific">Kaistia nematophila</name>
    <dbReference type="NCBI Taxonomy" id="2994654"/>
    <lineage>
        <taxon>Bacteria</taxon>
        <taxon>Pseudomonadati</taxon>
        <taxon>Pseudomonadota</taxon>
        <taxon>Alphaproteobacteria</taxon>
        <taxon>Hyphomicrobiales</taxon>
        <taxon>Kaistiaceae</taxon>
        <taxon>Kaistia</taxon>
    </lineage>
</organism>
<comment type="caution">
    <text evidence="2">The sequence shown here is derived from an EMBL/GenBank/DDBJ whole genome shotgun (WGS) entry which is preliminary data.</text>
</comment>
<protein>
    <submittedName>
        <fullName evidence="2">Uncharacterized protein</fullName>
    </submittedName>
</protein>
<evidence type="ECO:0000313" key="3">
    <source>
        <dbReference type="Proteomes" id="UP001144805"/>
    </source>
</evidence>
<accession>A0A9X3DXP7</accession>
<dbReference type="AlphaFoldDB" id="A0A9X3DXP7"/>
<evidence type="ECO:0000313" key="2">
    <source>
        <dbReference type="EMBL" id="MCX5567836.1"/>
    </source>
</evidence>